<dbReference type="PANTHER" id="PTHR32063">
    <property type="match status" value="1"/>
</dbReference>
<evidence type="ECO:0000256" key="8">
    <source>
        <dbReference type="ARBA" id="ARBA00023136"/>
    </source>
</evidence>
<keyword evidence="8 9" id="KW-0472">Membrane</keyword>
<dbReference type="NCBIfam" id="TIGR00915">
    <property type="entry name" value="2A0602"/>
    <property type="match status" value="1"/>
</dbReference>
<feature type="transmembrane region" description="Helical" evidence="9">
    <location>
        <begin position="912"/>
        <end position="932"/>
    </location>
</feature>
<dbReference type="Gene3D" id="3.30.70.1320">
    <property type="entry name" value="Multidrug efflux transporter AcrB pore domain like"/>
    <property type="match status" value="1"/>
</dbReference>
<gene>
    <name evidence="12" type="ORF">FIV34_14980</name>
</gene>
<evidence type="ECO:0000256" key="3">
    <source>
        <dbReference type="ARBA" id="ARBA00022448"/>
    </source>
</evidence>
<dbReference type="FunFam" id="3.30.70.1430:FF:000001">
    <property type="entry name" value="Efflux pump membrane transporter"/>
    <property type="match status" value="1"/>
</dbReference>
<dbReference type="InterPro" id="IPR000731">
    <property type="entry name" value="SSD"/>
</dbReference>
<dbReference type="InterPro" id="IPR004764">
    <property type="entry name" value="MdtF-like"/>
</dbReference>
<evidence type="ECO:0000256" key="2">
    <source>
        <dbReference type="ARBA" id="ARBA00010942"/>
    </source>
</evidence>
<feature type="transmembrane region" description="Helical" evidence="9">
    <location>
        <begin position="888"/>
        <end position="905"/>
    </location>
</feature>
<proteinExistence type="inferred from homology"/>
<evidence type="ECO:0000256" key="9">
    <source>
        <dbReference type="RuleBase" id="RU364070"/>
    </source>
</evidence>
<evidence type="ECO:0000256" key="4">
    <source>
        <dbReference type="ARBA" id="ARBA00022475"/>
    </source>
</evidence>
<feature type="region of interest" description="Disordered" evidence="10">
    <location>
        <begin position="1056"/>
        <end position="1113"/>
    </location>
</feature>
<dbReference type="SUPFAM" id="SSF82693">
    <property type="entry name" value="Multidrug efflux transporter AcrB pore domain, PN1, PN2, PC1 and PC2 subdomains"/>
    <property type="match status" value="3"/>
</dbReference>
<evidence type="ECO:0000256" key="5">
    <source>
        <dbReference type="ARBA" id="ARBA00022519"/>
    </source>
</evidence>
<comment type="subcellular location">
    <subcellularLocation>
        <location evidence="1 9">Cell inner membrane</location>
        <topology evidence="1 9">Multi-pass membrane protein</topology>
    </subcellularLocation>
</comment>
<reference evidence="12 13" key="1">
    <citation type="submission" date="2019-06" db="EMBL/GenBank/DDBJ databases">
        <title>A complete genome sequence for Luteibacter pinisoli MAH-14.</title>
        <authorList>
            <person name="Baltrus D.A."/>
        </authorList>
    </citation>
    <scope>NUCLEOTIDE SEQUENCE [LARGE SCALE GENOMIC DNA]</scope>
    <source>
        <strain evidence="12 13">MAH-14</strain>
    </source>
</reference>
<evidence type="ECO:0000256" key="7">
    <source>
        <dbReference type="ARBA" id="ARBA00022989"/>
    </source>
</evidence>
<feature type="transmembrane region" description="Helical" evidence="9">
    <location>
        <begin position="1015"/>
        <end position="1041"/>
    </location>
</feature>
<dbReference type="KEGG" id="lpy:FIV34_14980"/>
<feature type="transmembrane region" description="Helical" evidence="9">
    <location>
        <begin position="470"/>
        <end position="497"/>
    </location>
</feature>
<feature type="transmembrane region" description="Helical" evidence="9">
    <location>
        <begin position="366"/>
        <end position="387"/>
    </location>
</feature>
<dbReference type="InterPro" id="IPR027463">
    <property type="entry name" value="AcrB_DN_DC_subdom"/>
</dbReference>
<keyword evidence="6 9" id="KW-0812">Transmembrane</keyword>
<feature type="transmembrane region" description="Helical" evidence="9">
    <location>
        <begin position="12"/>
        <end position="32"/>
    </location>
</feature>
<dbReference type="SUPFAM" id="SSF82714">
    <property type="entry name" value="Multidrug efflux transporter AcrB TolC docking domain, DN and DC subdomains"/>
    <property type="match status" value="2"/>
</dbReference>
<accession>A0A4Y5Z7W0</accession>
<dbReference type="Gene3D" id="3.30.2090.10">
    <property type="entry name" value="Multidrug efflux transporter AcrB TolC docking domain, DN and DC subdomains"/>
    <property type="match status" value="2"/>
</dbReference>
<dbReference type="FunFam" id="1.20.1640.10:FF:000001">
    <property type="entry name" value="Efflux pump membrane transporter"/>
    <property type="match status" value="1"/>
</dbReference>
<keyword evidence="3 9" id="KW-0813">Transport</keyword>
<dbReference type="Gene3D" id="3.30.70.1440">
    <property type="entry name" value="Multidrug efflux transporter AcrB pore domain"/>
    <property type="match status" value="1"/>
</dbReference>
<feature type="region of interest" description="Disordered" evidence="10">
    <location>
        <begin position="786"/>
        <end position="806"/>
    </location>
</feature>
<dbReference type="Pfam" id="PF00873">
    <property type="entry name" value="ACR_tran"/>
    <property type="match status" value="1"/>
</dbReference>
<feature type="compositionally biased region" description="Basic and acidic residues" evidence="10">
    <location>
        <begin position="1100"/>
        <end position="1113"/>
    </location>
</feature>
<feature type="domain" description="SSD" evidence="11">
    <location>
        <begin position="379"/>
        <end position="495"/>
    </location>
</feature>
<feature type="transmembrane region" description="Helical" evidence="9">
    <location>
        <begin position="538"/>
        <end position="556"/>
    </location>
</feature>
<dbReference type="AlphaFoldDB" id="A0A4Y5Z7W0"/>
<keyword evidence="4" id="KW-1003">Cell membrane</keyword>
<evidence type="ECO:0000256" key="6">
    <source>
        <dbReference type="ARBA" id="ARBA00022692"/>
    </source>
</evidence>
<comment type="similarity">
    <text evidence="2 9">Belongs to the resistance-nodulation-cell division (RND) (TC 2.A.6) family.</text>
</comment>
<name>A0A4Y5Z7W0_9GAMM</name>
<feature type="transmembrane region" description="Helical" evidence="9">
    <location>
        <begin position="434"/>
        <end position="458"/>
    </location>
</feature>
<evidence type="ECO:0000313" key="13">
    <source>
        <dbReference type="Proteomes" id="UP000316093"/>
    </source>
</evidence>
<dbReference type="GO" id="GO:0015562">
    <property type="term" value="F:efflux transmembrane transporter activity"/>
    <property type="evidence" value="ECO:0007669"/>
    <property type="project" value="InterPro"/>
</dbReference>
<evidence type="ECO:0000313" key="12">
    <source>
        <dbReference type="EMBL" id="QDE40415.1"/>
    </source>
</evidence>
<dbReference type="Gene3D" id="1.20.1640.10">
    <property type="entry name" value="Multidrug efflux transporter AcrB transmembrane domain"/>
    <property type="match status" value="2"/>
</dbReference>
<dbReference type="RefSeq" id="WP_139984111.1">
    <property type="nucleotide sequence ID" value="NZ_CP041046.1"/>
</dbReference>
<feature type="compositionally biased region" description="Gly residues" evidence="10">
    <location>
        <begin position="1071"/>
        <end position="1084"/>
    </location>
</feature>
<dbReference type="EMBL" id="CP041046">
    <property type="protein sequence ID" value="QDE40415.1"/>
    <property type="molecule type" value="Genomic_DNA"/>
</dbReference>
<dbReference type="SUPFAM" id="SSF82866">
    <property type="entry name" value="Multidrug efflux transporter AcrB transmembrane domain"/>
    <property type="match status" value="2"/>
</dbReference>
<dbReference type="PROSITE" id="PS50156">
    <property type="entry name" value="SSD"/>
    <property type="match status" value="1"/>
</dbReference>
<evidence type="ECO:0000256" key="10">
    <source>
        <dbReference type="SAM" id="MobiDB-lite"/>
    </source>
</evidence>
<sequence length="1113" mass="118774">MPSFFIDRPIFAWVVAILISLCGTISLLNMGIESYPNIAPPQVVVTATYPGASADTTEKTVTQVIEQQLTGIDHLLYFSSSSSSSGQATVTLTFETGTDPDIAQVQVQNKVSLATPRLPSEVTQQGVVVAKSNPDFLMFVALTSTNPAIDSHRLMDIVSSQVLDQVARIPGVGSTRQLGAEYGMRVWLNPDKLRGYGLSATDLQSALSTQNVQFAAGSIGTDPASNGQGFSATVSAEGRFTTAEQFSNIILRANNDGTVVKLKDVARVELGPQSYGFATEWNGTPTGAFGVQLLPGANALDVANAVRAKMADLAKSFPDGVTWFAPYDTTKFVVISIEEVVHTLVEAIILVFLVMLLFLQNFRATIIPTLVIPVALLGTFLGLSPLGFTINQLTLFGMVLAIGIVVDDAIVVIENVERIMSEENATPKEATRKAMGQITGAIVAITVVLAAVFVPSALQPGASGIIYKQFALTIAVSMGFSAFLALSFTPALCATILKHDHGQGKKNIVYRKFNEVFDWTTHTYAGHITSAVRHAPRWMIVFVLITVLCGFLFTRLPTSFVPDEDQGYALAIVQLPPGASLERTQKAQEDIRAVILKDAAVDGVFQISGFSFLGQGENVGMDFIRLKDWSDRDVTATQFIGAMNGKLQSVTNATIFVVNLPTIRGLSQFGGIDMYLQARAGQSRDELTQARNQLLGAAAQDKRLVGIRPNTLEDAPTLQLDVDRTQAQTMGLSVSDIYTAIQLTLAPVYINDFQYGGRVKRVMLQADAPYRMGTDAFDHIFTPSTLSSASTSSSSTSSVSSATTSTDSNMIPLSTVVHSKWINASPSLTRYNGYSAVEIVGNQAPGYSTGQAMGIVEGMVNDKLPKGFGYDWTGQSYQEILAGNSSTMLLLLSIVIVFLCLAALYESWSIPVAVLLVVPLGLLGTVVFSMLRGLPNDIFFKIGLITVIGLAAKNAILIVEFAVEQQGAGKTLKDSVVEAARLRLRPILMTSLAFILGVLPLAISTGAGANSRHAIGTGVIGGMLFATFLGLLLIPVFYVVVRRMLGDKLDEASKTIRHHGDDHDGGHDGPHGGGSDPHGSGGGSPAVNVAPHAPNIGDVHAFDSDPRRGTDRT</sequence>
<evidence type="ECO:0000259" key="11">
    <source>
        <dbReference type="PROSITE" id="PS50156"/>
    </source>
</evidence>
<dbReference type="NCBIfam" id="NF000282">
    <property type="entry name" value="RND_permease_1"/>
    <property type="match status" value="1"/>
</dbReference>
<dbReference type="PANTHER" id="PTHR32063:SF13">
    <property type="entry name" value="MULTIDRUG EFFLUX PUMP SUBUNIT ACRB-RELATED"/>
    <property type="match status" value="1"/>
</dbReference>
<dbReference type="GO" id="GO:0042910">
    <property type="term" value="F:xenobiotic transmembrane transporter activity"/>
    <property type="evidence" value="ECO:0007669"/>
    <property type="project" value="TreeGrafter"/>
</dbReference>
<dbReference type="GO" id="GO:0005886">
    <property type="term" value="C:plasma membrane"/>
    <property type="evidence" value="ECO:0007669"/>
    <property type="project" value="UniProtKB-SubCell"/>
</dbReference>
<feature type="transmembrane region" description="Helical" evidence="9">
    <location>
        <begin position="340"/>
        <end position="359"/>
    </location>
</feature>
<dbReference type="InterPro" id="IPR001036">
    <property type="entry name" value="Acrflvin-R"/>
</dbReference>
<dbReference type="GO" id="GO:0009636">
    <property type="term" value="P:response to toxic substance"/>
    <property type="evidence" value="ECO:0007669"/>
    <property type="project" value="UniProtKB-ARBA"/>
</dbReference>
<organism evidence="12 13">
    <name type="scientific">Luteibacter pinisoli</name>
    <dbReference type="NCBI Taxonomy" id="2589080"/>
    <lineage>
        <taxon>Bacteria</taxon>
        <taxon>Pseudomonadati</taxon>
        <taxon>Pseudomonadota</taxon>
        <taxon>Gammaproteobacteria</taxon>
        <taxon>Lysobacterales</taxon>
        <taxon>Rhodanobacteraceae</taxon>
        <taxon>Luteibacter</taxon>
    </lineage>
</organism>
<dbReference type="OrthoDB" id="9757904at2"/>
<feature type="compositionally biased region" description="Basic and acidic residues" evidence="10">
    <location>
        <begin position="1056"/>
        <end position="1070"/>
    </location>
</feature>
<feature type="transmembrane region" description="Helical" evidence="9">
    <location>
        <begin position="938"/>
        <end position="963"/>
    </location>
</feature>
<comment type="caution">
    <text evidence="9">Lacks conserved residue(s) required for the propagation of feature annotation.</text>
</comment>
<dbReference type="PRINTS" id="PR00702">
    <property type="entry name" value="ACRIFLAVINRP"/>
</dbReference>
<dbReference type="Gene3D" id="3.30.70.1430">
    <property type="entry name" value="Multidrug efflux transporter AcrB pore domain"/>
    <property type="match status" value="2"/>
</dbReference>
<feature type="transmembrane region" description="Helical" evidence="9">
    <location>
        <begin position="984"/>
        <end position="1003"/>
    </location>
</feature>
<keyword evidence="5 9" id="KW-0997">Cell inner membrane</keyword>
<keyword evidence="13" id="KW-1185">Reference proteome</keyword>
<evidence type="ECO:0000256" key="1">
    <source>
        <dbReference type="ARBA" id="ARBA00004429"/>
    </source>
</evidence>
<protein>
    <recommendedName>
        <fullName evidence="9">Efflux pump membrane transporter</fullName>
    </recommendedName>
</protein>
<keyword evidence="7 9" id="KW-1133">Transmembrane helix</keyword>
<dbReference type="Proteomes" id="UP000316093">
    <property type="component" value="Chromosome"/>
</dbReference>